<proteinExistence type="predicted"/>
<sequence length="263" mass="27780">MEYRLFPEVTEERTAAGLKFQVVEYEARPAYPPLEGYLEPVNRPGRSRQLAIHTDGSGAVTLEPGALQYLRGEIEMEATRSGGSGLGGFLRGAVSSVGSGEGLYKTAYRGAGVIYTEPTGLHFLLDELTGEDLIVDDGAFVACAGDITVGRHVNAGFAAAVGSGEGRVQPKLSGRGLFALQSPVPPAEFQIVDLRNETLKVDGNLVLAYTGGLTFSVERSSRGLIGSGRTGEGFVQAYRGTGRVWLSPTLPLHRPALPSVLSG</sequence>
<comment type="caution">
    <text evidence="1">The sequence shown here is derived from an EMBL/GenBank/DDBJ whole genome shotgun (WGS) entry which is preliminary data.</text>
</comment>
<dbReference type="AlphaFoldDB" id="A0A7X1TRW8"/>
<dbReference type="PANTHER" id="PTHR38074:SF1">
    <property type="entry name" value="ALTERED INHERITANCE OF MITOCHONDRIA PROTEIN 24, MITOCHONDRIAL"/>
    <property type="match status" value="1"/>
</dbReference>
<dbReference type="EMBL" id="WBSL01000004">
    <property type="protein sequence ID" value="MPY67243.1"/>
    <property type="molecule type" value="Genomic_DNA"/>
</dbReference>
<reference evidence="1 2" key="1">
    <citation type="submission" date="2019-10" db="EMBL/GenBank/DDBJ databases">
        <title>Deinococcus sp. isolated from soil.</title>
        <authorList>
            <person name="Li Y."/>
            <person name="Wang J."/>
        </authorList>
    </citation>
    <scope>NUCLEOTIDE SEQUENCE [LARGE SCALE GENOMIC DNA]</scope>
    <source>
        <strain evidence="1 2">SDU3-2</strain>
    </source>
</reference>
<dbReference type="PANTHER" id="PTHR38074">
    <property type="entry name" value="ALTERED INHERITANCE OF MITOCHONDRIA PROTEIN 24, MITOCHONDRIAL"/>
    <property type="match status" value="1"/>
</dbReference>
<dbReference type="Proteomes" id="UP000484842">
    <property type="component" value="Unassembled WGS sequence"/>
</dbReference>
<keyword evidence="2" id="KW-1185">Reference proteome</keyword>
<dbReference type="InterPro" id="IPR016031">
    <property type="entry name" value="Trp_RNA-bd_attenuator-like_dom"/>
</dbReference>
<evidence type="ECO:0000313" key="1">
    <source>
        <dbReference type="EMBL" id="MPY67243.1"/>
    </source>
</evidence>
<organism evidence="1 2">
    <name type="scientific">Deinococcus terrestris</name>
    <dbReference type="NCBI Taxonomy" id="2651870"/>
    <lineage>
        <taxon>Bacteria</taxon>
        <taxon>Thermotogati</taxon>
        <taxon>Deinococcota</taxon>
        <taxon>Deinococci</taxon>
        <taxon>Deinococcales</taxon>
        <taxon>Deinococcaceae</taxon>
        <taxon>Deinococcus</taxon>
    </lineage>
</organism>
<gene>
    <name evidence="1" type="ORF">F8S09_11150</name>
</gene>
<accession>A0A7X1TRW8</accession>
<dbReference type="InterPro" id="IPR036983">
    <property type="entry name" value="AIM24_sf"/>
</dbReference>
<dbReference type="SUPFAM" id="SSF51219">
    <property type="entry name" value="TRAP-like"/>
    <property type="match status" value="1"/>
</dbReference>
<dbReference type="RefSeq" id="WP_152871541.1">
    <property type="nucleotide sequence ID" value="NZ_WBSL01000004.1"/>
</dbReference>
<dbReference type="InterPro" id="IPR002838">
    <property type="entry name" value="AIM24"/>
</dbReference>
<dbReference type="Pfam" id="PF01987">
    <property type="entry name" value="AIM24"/>
    <property type="match status" value="1"/>
</dbReference>
<dbReference type="Gene3D" id="3.60.160.10">
    <property type="entry name" value="Mitochondrial biogenesis AIM24"/>
    <property type="match status" value="1"/>
</dbReference>
<protein>
    <submittedName>
        <fullName evidence="1">AIM24 family protein</fullName>
    </submittedName>
</protein>
<evidence type="ECO:0000313" key="2">
    <source>
        <dbReference type="Proteomes" id="UP000484842"/>
    </source>
</evidence>
<name>A0A7X1TRW8_9DEIO</name>